<proteinExistence type="predicted"/>
<dbReference type="InterPro" id="IPR034593">
    <property type="entry name" value="DgoD-like"/>
</dbReference>
<dbReference type="Pfam" id="PF13378">
    <property type="entry name" value="MR_MLE_C"/>
    <property type="match status" value="1"/>
</dbReference>
<reference evidence="2" key="1">
    <citation type="submission" date="2018-05" db="EMBL/GenBank/DDBJ databases">
        <authorList>
            <person name="Lanie J.A."/>
            <person name="Ng W.-L."/>
            <person name="Kazmierczak K.M."/>
            <person name="Andrzejewski T.M."/>
            <person name="Davidsen T.M."/>
            <person name="Wayne K.J."/>
            <person name="Tettelin H."/>
            <person name="Glass J.I."/>
            <person name="Rusch D."/>
            <person name="Podicherti R."/>
            <person name="Tsui H.-C.T."/>
            <person name="Winkler M.E."/>
        </authorList>
    </citation>
    <scope>NUCLEOTIDE SEQUENCE</scope>
</reference>
<gene>
    <name evidence="2" type="ORF">METZ01_LOCUS256512</name>
</gene>
<dbReference type="PANTHER" id="PTHR48080">
    <property type="entry name" value="D-GALACTONATE DEHYDRATASE-RELATED"/>
    <property type="match status" value="1"/>
</dbReference>
<dbReference type="InterPro" id="IPR029065">
    <property type="entry name" value="Enolase_C-like"/>
</dbReference>
<evidence type="ECO:0000313" key="2">
    <source>
        <dbReference type="EMBL" id="SVC03658.1"/>
    </source>
</evidence>
<sequence>KIHPGALNKKELFLTLDKIRLTLGEDFYLMLDPNSRYDYQASLEIGTKLDELNFFWFEDPMYWKNWDDLKSLNRILKTPITISDDKDFFQDESILFMEKYNGKSIKASSRKYGITGLIEISKICNKYNANCEVGLAGNNFSNAANLHVISSINNCSFYENWFPKVVHEWGTKDLIITNEDGSIKIPNKKGIGLELDEEWIDFHREDILRF</sequence>
<feature type="domain" description="Enolase C-terminal" evidence="1">
    <location>
        <begin position="11"/>
        <end position="198"/>
    </location>
</feature>
<dbReference type="Gene3D" id="3.20.20.120">
    <property type="entry name" value="Enolase-like C-terminal domain"/>
    <property type="match status" value="1"/>
</dbReference>
<protein>
    <recommendedName>
        <fullName evidence="1">Enolase C-terminal domain-containing protein</fullName>
    </recommendedName>
</protein>
<dbReference type="InterPro" id="IPR036849">
    <property type="entry name" value="Enolase-like_C_sf"/>
</dbReference>
<dbReference type="EMBL" id="UINC01069911">
    <property type="protein sequence ID" value="SVC03658.1"/>
    <property type="molecule type" value="Genomic_DNA"/>
</dbReference>
<name>A0A382IVT7_9ZZZZ</name>
<dbReference type="SUPFAM" id="SSF51604">
    <property type="entry name" value="Enolase C-terminal domain-like"/>
    <property type="match status" value="1"/>
</dbReference>
<organism evidence="2">
    <name type="scientific">marine metagenome</name>
    <dbReference type="NCBI Taxonomy" id="408172"/>
    <lineage>
        <taxon>unclassified sequences</taxon>
        <taxon>metagenomes</taxon>
        <taxon>ecological metagenomes</taxon>
    </lineage>
</organism>
<accession>A0A382IVT7</accession>
<dbReference type="AlphaFoldDB" id="A0A382IVT7"/>
<feature type="non-terminal residue" evidence="2">
    <location>
        <position position="1"/>
    </location>
</feature>
<evidence type="ECO:0000259" key="1">
    <source>
        <dbReference type="Pfam" id="PF13378"/>
    </source>
</evidence>